<dbReference type="OrthoDB" id="9803432at2"/>
<dbReference type="Proteomes" id="UP000468650">
    <property type="component" value="Unassembled WGS sequence"/>
</dbReference>
<dbReference type="Gene3D" id="3.40.50.300">
    <property type="entry name" value="P-loop containing nucleotide triphosphate hydrolases"/>
    <property type="match status" value="2"/>
</dbReference>
<dbReference type="InterPro" id="IPR027785">
    <property type="entry name" value="UvrD-like_helicase_C"/>
</dbReference>
<comment type="caution">
    <text evidence="2">The sequence shown here is derived from an EMBL/GenBank/DDBJ whole genome shotgun (WGS) entry which is preliminary data.</text>
</comment>
<dbReference type="EMBL" id="WBVO01000009">
    <property type="protein sequence ID" value="KAB2808048.1"/>
    <property type="molecule type" value="Genomic_DNA"/>
</dbReference>
<evidence type="ECO:0000313" key="2">
    <source>
        <dbReference type="EMBL" id="KAB2808048.1"/>
    </source>
</evidence>
<dbReference type="CDD" id="cd17933">
    <property type="entry name" value="DEXSc_RecD-like"/>
    <property type="match status" value="1"/>
</dbReference>
<evidence type="ECO:0000259" key="1">
    <source>
        <dbReference type="Pfam" id="PF13538"/>
    </source>
</evidence>
<gene>
    <name evidence="2" type="ORF">F8C67_10780</name>
</gene>
<evidence type="ECO:0000313" key="3">
    <source>
        <dbReference type="Proteomes" id="UP000468650"/>
    </source>
</evidence>
<keyword evidence="3" id="KW-1185">Reference proteome</keyword>
<dbReference type="SUPFAM" id="SSF52540">
    <property type="entry name" value="P-loop containing nucleoside triphosphate hydrolases"/>
    <property type="match status" value="1"/>
</dbReference>
<dbReference type="RefSeq" id="WP_151667862.1">
    <property type="nucleotide sequence ID" value="NZ_WBVO01000009.1"/>
</dbReference>
<dbReference type="Pfam" id="PF13538">
    <property type="entry name" value="UvrD_C_2"/>
    <property type="match status" value="1"/>
</dbReference>
<sequence length="474" mass="53621">MAITSDEIRAQLSSNFPFTPTQDQNVALGKVAEFLSDNRTDTAMILQGYAGTGKTSLIRSFVKTLPSLDIQVVLLAPTGRAAKVMAHYAQTRAFTIHKAIYIPQRLPGGGMAFTIRPNRASNTLFVVDEASMISDSTLDARMTGGSLLEDLLRFVSMGKGNKLMFIGDTAQLPPVHYDTSPALNPTVLAGYGRDVYFTELRQVMRQSEESGVLRNATYLRELQKEHNPKVLLQENADVHRLYDGYMIEEALNKANDEGVDEVVVVTRSNKRANLYNRQIRSRVHWREDRVATGDYLMIVKNNYFWLPNSHKAGFLANGDVVEVLQIRNEMSIHGFTFVDVTLRLPDYPDEEPFESKLMLDVLDLEGPSLDREMSNQLYEGVQADYSDIPSKSKRMEQVKNDPFLNALQVKFSYAVTGHKAQGGQWNHVFIEHPWTPDGTIDLEYLRWLYTAFTRSKSQVYLLGFPNEFFPTQNP</sequence>
<dbReference type="InterPro" id="IPR027417">
    <property type="entry name" value="P-loop_NTPase"/>
</dbReference>
<organism evidence="2 3">
    <name type="scientific">Phaeocystidibacter luteus</name>
    <dbReference type="NCBI Taxonomy" id="911197"/>
    <lineage>
        <taxon>Bacteria</taxon>
        <taxon>Pseudomonadati</taxon>
        <taxon>Bacteroidota</taxon>
        <taxon>Flavobacteriia</taxon>
        <taxon>Flavobacteriales</taxon>
        <taxon>Phaeocystidibacteraceae</taxon>
        <taxon>Phaeocystidibacter</taxon>
    </lineage>
</organism>
<accession>A0A6N6RJT3</accession>
<proteinExistence type="predicted"/>
<reference evidence="2 3" key="1">
    <citation type="submission" date="2019-09" db="EMBL/GenBank/DDBJ databases">
        <title>Genomes of family Cryomorphaceae.</title>
        <authorList>
            <person name="Bowman J.P."/>
        </authorList>
    </citation>
    <scope>NUCLEOTIDE SEQUENCE [LARGE SCALE GENOMIC DNA]</scope>
    <source>
        <strain evidence="2 3">LMG 25704</strain>
    </source>
</reference>
<dbReference type="AlphaFoldDB" id="A0A6N6RJT3"/>
<feature type="domain" description="UvrD-like helicase C-terminal" evidence="1">
    <location>
        <begin position="412"/>
        <end position="462"/>
    </location>
</feature>
<protein>
    <submittedName>
        <fullName evidence="2">AAA family ATPase</fullName>
    </submittedName>
</protein>
<dbReference type="CDD" id="cd18809">
    <property type="entry name" value="SF1_C_RecD"/>
    <property type="match status" value="1"/>
</dbReference>
<dbReference type="Pfam" id="PF13604">
    <property type="entry name" value="AAA_30"/>
    <property type="match status" value="1"/>
</dbReference>
<name>A0A6N6RJT3_9FLAO</name>